<sequence length="51" mass="5769">MQIDKRGIDYIQRRSALIEEVTRDKVKAMAKKLLSVEPAIMVVGPRLDTKG</sequence>
<dbReference type="Gene3D" id="3.30.830.10">
    <property type="entry name" value="Metalloenzyme, LuxS/M16 peptidase-like"/>
    <property type="match status" value="1"/>
</dbReference>
<keyword evidence="2" id="KW-1185">Reference proteome</keyword>
<dbReference type="EMBL" id="JBHUGY010000003">
    <property type="protein sequence ID" value="MFD2051927.1"/>
    <property type="molecule type" value="Genomic_DNA"/>
</dbReference>
<protein>
    <submittedName>
        <fullName evidence="1">Uncharacterized protein</fullName>
    </submittedName>
</protein>
<dbReference type="SUPFAM" id="SSF63411">
    <property type="entry name" value="LuxS/MPP-like metallohydrolase"/>
    <property type="match status" value="1"/>
</dbReference>
<reference evidence="2" key="1">
    <citation type="journal article" date="2019" name="Int. J. Syst. Evol. Microbiol.">
        <title>The Global Catalogue of Microorganisms (GCM) 10K type strain sequencing project: providing services to taxonomists for standard genome sequencing and annotation.</title>
        <authorList>
            <consortium name="The Broad Institute Genomics Platform"/>
            <consortium name="The Broad Institute Genome Sequencing Center for Infectious Disease"/>
            <person name="Wu L."/>
            <person name="Ma J."/>
        </authorList>
    </citation>
    <scope>NUCLEOTIDE SEQUENCE [LARGE SCALE GENOMIC DNA]</scope>
    <source>
        <strain evidence="2">CGMCC 1.16226</strain>
    </source>
</reference>
<comment type="caution">
    <text evidence="1">The sequence shown here is derived from an EMBL/GenBank/DDBJ whole genome shotgun (WGS) entry which is preliminary data.</text>
</comment>
<evidence type="ECO:0000313" key="2">
    <source>
        <dbReference type="Proteomes" id="UP001597349"/>
    </source>
</evidence>
<proteinExistence type="predicted"/>
<dbReference type="RefSeq" id="WP_379016743.1">
    <property type="nucleotide sequence ID" value="NZ_JBHUGY010000003.1"/>
</dbReference>
<dbReference type="Proteomes" id="UP001597349">
    <property type="component" value="Unassembled WGS sequence"/>
</dbReference>
<dbReference type="InterPro" id="IPR011249">
    <property type="entry name" value="Metalloenz_LuxS/M16"/>
</dbReference>
<gene>
    <name evidence="1" type="ORF">ACFSQT_01765</name>
</gene>
<organism evidence="1 2">
    <name type="scientific">Mesorhizobium calcicola</name>
    <dbReference type="NCBI Taxonomy" id="1300310"/>
    <lineage>
        <taxon>Bacteria</taxon>
        <taxon>Pseudomonadati</taxon>
        <taxon>Pseudomonadota</taxon>
        <taxon>Alphaproteobacteria</taxon>
        <taxon>Hyphomicrobiales</taxon>
        <taxon>Phyllobacteriaceae</taxon>
        <taxon>Mesorhizobium</taxon>
    </lineage>
</organism>
<evidence type="ECO:0000313" key="1">
    <source>
        <dbReference type="EMBL" id="MFD2051927.1"/>
    </source>
</evidence>
<name>A0ABW4W8M4_9HYPH</name>
<accession>A0ABW4W8M4</accession>